<comment type="caution">
    <text evidence="2">The sequence shown here is derived from an EMBL/GenBank/DDBJ whole genome shotgun (WGS) entry which is preliminary data.</text>
</comment>
<sequence length="258" mass="29828">MEGNQILVCEDTQEGIYTGIYEAYERKCDPSHTVIQVGEEGNFWLFSDYITVRPDAGKAEKVSRTLQRRFGGECYEQLCLALSSWQTDKGQAVYRTVAEGLSGKVRGNLMAHLGNPYVARTFELARAAGNESHHLLGFLRFSETQDGLLFSQIGPKNNVLAHMMPHFADRFPGENFVILDEGRRLYGVHPAYQEWFLAVCENGPEKKDLVLTENERQMQELFRFFCRKIMIKERENRTLQRQMLPYRFQEYMVEFGGK</sequence>
<reference evidence="2" key="2">
    <citation type="submission" date="2021-04" db="EMBL/GenBank/DDBJ databases">
        <authorList>
            <person name="Gilroy R."/>
        </authorList>
    </citation>
    <scope>NUCLEOTIDE SEQUENCE</scope>
    <source>
        <strain evidence="2">CHK179-7159</strain>
    </source>
</reference>
<dbReference type="NCBIfam" id="TIGR03915">
    <property type="entry name" value="SAM_7_link_chp"/>
    <property type="match status" value="1"/>
</dbReference>
<evidence type="ECO:0000313" key="3">
    <source>
        <dbReference type="Proteomes" id="UP000886858"/>
    </source>
</evidence>
<accession>A0A9D2I2V3</accession>
<proteinExistence type="predicted"/>
<protein>
    <submittedName>
        <fullName evidence="2">TIGR03915 family putative DNA repair protein</fullName>
    </submittedName>
</protein>
<organism evidence="2 3">
    <name type="scientific">Candidatus Eisenbergiella merdipullorum</name>
    <dbReference type="NCBI Taxonomy" id="2838553"/>
    <lineage>
        <taxon>Bacteria</taxon>
        <taxon>Bacillati</taxon>
        <taxon>Bacillota</taxon>
        <taxon>Clostridia</taxon>
        <taxon>Lachnospirales</taxon>
        <taxon>Lachnospiraceae</taxon>
        <taxon>Eisenbergiella</taxon>
    </lineage>
</organism>
<dbReference type="InterPro" id="IPR023875">
    <property type="entry name" value="DNA_repair_put"/>
</dbReference>
<evidence type="ECO:0000259" key="1">
    <source>
        <dbReference type="Pfam" id="PF13566"/>
    </source>
</evidence>
<gene>
    <name evidence="2" type="ORF">H9717_01970</name>
</gene>
<dbReference type="Pfam" id="PF13566">
    <property type="entry name" value="DUF4130"/>
    <property type="match status" value="1"/>
</dbReference>
<dbReference type="InterPro" id="IPR025404">
    <property type="entry name" value="DUF4130"/>
</dbReference>
<reference evidence="2" key="1">
    <citation type="journal article" date="2021" name="PeerJ">
        <title>Extensive microbial diversity within the chicken gut microbiome revealed by metagenomics and culture.</title>
        <authorList>
            <person name="Gilroy R."/>
            <person name="Ravi A."/>
            <person name="Getino M."/>
            <person name="Pursley I."/>
            <person name="Horton D.L."/>
            <person name="Alikhan N.F."/>
            <person name="Baker D."/>
            <person name="Gharbi K."/>
            <person name="Hall N."/>
            <person name="Watson M."/>
            <person name="Adriaenssens E.M."/>
            <person name="Foster-Nyarko E."/>
            <person name="Jarju S."/>
            <person name="Secka A."/>
            <person name="Antonio M."/>
            <person name="Oren A."/>
            <person name="Chaudhuri R.R."/>
            <person name="La Ragione R."/>
            <person name="Hildebrand F."/>
            <person name="Pallen M.J."/>
        </authorList>
    </citation>
    <scope>NUCLEOTIDE SEQUENCE</scope>
    <source>
        <strain evidence="2">CHK179-7159</strain>
    </source>
</reference>
<name>A0A9D2I2V3_9FIRM</name>
<evidence type="ECO:0000313" key="2">
    <source>
        <dbReference type="EMBL" id="HJA91880.1"/>
    </source>
</evidence>
<dbReference type="Proteomes" id="UP000886858">
    <property type="component" value="Unassembled WGS sequence"/>
</dbReference>
<dbReference type="EMBL" id="DWYY01000026">
    <property type="protein sequence ID" value="HJA91880.1"/>
    <property type="molecule type" value="Genomic_DNA"/>
</dbReference>
<dbReference type="AlphaFoldDB" id="A0A9D2I2V3"/>
<feature type="domain" description="DUF4130" evidence="1">
    <location>
        <begin position="89"/>
        <end position="254"/>
    </location>
</feature>